<dbReference type="InterPro" id="IPR044650">
    <property type="entry name" value="SRFR1-like"/>
</dbReference>
<sequence>MRPVLPILGKLSAADAVPPASTSCSGDVTQEVSAIKDLSVALKHESSNIECLYLRASCHHAIGEYKAAIKDYDDVLDLELDSMDKFVLQCLAFYQKEIALYTASKANLEFSQFNIDDDVDPLFKEYWCKRLHPKNVAEKVYRQPPLRISLRCGRLNKQDFKFTKHQTTLILAADSIGKKIQYNCRGFLPNQRQYRMAGLAAIEIAQKVSKAWRFLRNPKNNVKLVRRRDKLNMSQNRGGYCSTSTLSGSPTSSPNEDKISSGISLSWHDVYNIAVKWRQISEPCDPVVWVNKLSEEFNSGFGSHTPMLLGQAKIIRYYPYYQRVLQAVKNIVLDLKYVNNAEDHAIFITDIEKLKKIEVASSCSDLYHIISETYWVSSRCESVAFQGRYLEGTRITTQNMGKTGFDFAIRTPCTPSRWEEYDEEMSAAWEAICDAYRSDTNLTRDPDTLDAVKAAILRMTYYWYNFMPLTRGSSVVGYVVLLGLYLAANMDVTASIPPGIQVDWEAILSPDPDTFVDTIKPWLYPSIKISRNLKDYADVSVAFSTTGSVVAALTCVDT</sequence>
<feature type="region of interest" description="Disordered" evidence="1">
    <location>
        <begin position="234"/>
        <end position="257"/>
    </location>
</feature>
<evidence type="ECO:0008006" key="4">
    <source>
        <dbReference type="Google" id="ProtNLM"/>
    </source>
</evidence>
<protein>
    <recommendedName>
        <fullName evidence="4">Suppressor of RPS4-RLD 1</fullName>
    </recommendedName>
</protein>
<evidence type="ECO:0000256" key="1">
    <source>
        <dbReference type="SAM" id="MobiDB-lite"/>
    </source>
</evidence>
<dbReference type="PANTHER" id="PTHR44749:SF1">
    <property type="entry name" value="TETRATRICOPEPTIDE-LIKE HELICAL DOMAIN-CONTAINING PROTEIN"/>
    <property type="match status" value="1"/>
</dbReference>
<dbReference type="EMBL" id="JAAALK010000079">
    <property type="protein sequence ID" value="KAG8100794.1"/>
    <property type="molecule type" value="Genomic_DNA"/>
</dbReference>
<dbReference type="AlphaFoldDB" id="A0A8J5X378"/>
<organism evidence="2 3">
    <name type="scientific">Zizania palustris</name>
    <name type="common">Northern wild rice</name>
    <dbReference type="NCBI Taxonomy" id="103762"/>
    <lineage>
        <taxon>Eukaryota</taxon>
        <taxon>Viridiplantae</taxon>
        <taxon>Streptophyta</taxon>
        <taxon>Embryophyta</taxon>
        <taxon>Tracheophyta</taxon>
        <taxon>Spermatophyta</taxon>
        <taxon>Magnoliopsida</taxon>
        <taxon>Liliopsida</taxon>
        <taxon>Poales</taxon>
        <taxon>Poaceae</taxon>
        <taxon>BOP clade</taxon>
        <taxon>Oryzoideae</taxon>
        <taxon>Oryzeae</taxon>
        <taxon>Zizaniinae</taxon>
        <taxon>Zizania</taxon>
    </lineage>
</organism>
<evidence type="ECO:0000313" key="2">
    <source>
        <dbReference type="EMBL" id="KAG8100794.1"/>
    </source>
</evidence>
<dbReference type="PANTHER" id="PTHR44749">
    <property type="entry name" value="SUPPRESSOR OF RPS4-RLD 1"/>
    <property type="match status" value="1"/>
</dbReference>
<accession>A0A8J5X378</accession>
<gene>
    <name evidence="2" type="ORF">GUJ93_ZPchr0013g35948</name>
</gene>
<reference evidence="2" key="1">
    <citation type="journal article" date="2021" name="bioRxiv">
        <title>Whole Genome Assembly and Annotation of Northern Wild Rice, Zizania palustris L., Supports a Whole Genome Duplication in the Zizania Genus.</title>
        <authorList>
            <person name="Haas M."/>
            <person name="Kono T."/>
            <person name="Macchietto M."/>
            <person name="Millas R."/>
            <person name="McGilp L."/>
            <person name="Shao M."/>
            <person name="Duquette J."/>
            <person name="Hirsch C.N."/>
            <person name="Kimball J."/>
        </authorList>
    </citation>
    <scope>NUCLEOTIDE SEQUENCE</scope>
    <source>
        <tissue evidence="2">Fresh leaf tissue</tissue>
    </source>
</reference>
<name>A0A8J5X378_ZIZPA</name>
<evidence type="ECO:0000313" key="3">
    <source>
        <dbReference type="Proteomes" id="UP000729402"/>
    </source>
</evidence>
<dbReference type="OrthoDB" id="1926212at2759"/>
<dbReference type="Proteomes" id="UP000729402">
    <property type="component" value="Unassembled WGS sequence"/>
</dbReference>
<comment type="caution">
    <text evidence="2">The sequence shown here is derived from an EMBL/GenBank/DDBJ whole genome shotgun (WGS) entry which is preliminary data.</text>
</comment>
<dbReference type="GO" id="GO:0045892">
    <property type="term" value="P:negative regulation of DNA-templated transcription"/>
    <property type="evidence" value="ECO:0007669"/>
    <property type="project" value="InterPro"/>
</dbReference>
<proteinExistence type="predicted"/>
<reference evidence="2" key="2">
    <citation type="submission" date="2021-02" db="EMBL/GenBank/DDBJ databases">
        <authorList>
            <person name="Kimball J.A."/>
            <person name="Haas M.W."/>
            <person name="Macchietto M."/>
            <person name="Kono T."/>
            <person name="Duquette J."/>
            <person name="Shao M."/>
        </authorList>
    </citation>
    <scope>NUCLEOTIDE SEQUENCE</scope>
    <source>
        <tissue evidence="2">Fresh leaf tissue</tissue>
    </source>
</reference>
<keyword evidence="3" id="KW-1185">Reference proteome</keyword>
<feature type="compositionally biased region" description="Low complexity" evidence="1">
    <location>
        <begin position="242"/>
        <end position="254"/>
    </location>
</feature>